<reference evidence="1 2" key="1">
    <citation type="submission" date="2019-11" db="EMBL/GenBank/DDBJ databases">
        <title>Whole genome sequence of Oryza granulata.</title>
        <authorList>
            <person name="Li W."/>
        </authorList>
    </citation>
    <scope>NUCLEOTIDE SEQUENCE [LARGE SCALE GENOMIC DNA]</scope>
    <source>
        <strain evidence="2">cv. Menghai</strain>
        <tissue evidence="1">Leaf</tissue>
    </source>
</reference>
<proteinExistence type="predicted"/>
<comment type="caution">
    <text evidence="1">The sequence shown here is derived from an EMBL/GenBank/DDBJ whole genome shotgun (WGS) entry which is preliminary data.</text>
</comment>
<evidence type="ECO:0000313" key="2">
    <source>
        <dbReference type="Proteomes" id="UP000479710"/>
    </source>
</evidence>
<dbReference type="AlphaFoldDB" id="A0A6G1BSP1"/>
<dbReference type="Proteomes" id="UP000479710">
    <property type="component" value="Unassembled WGS sequence"/>
</dbReference>
<keyword evidence="2" id="KW-1185">Reference proteome</keyword>
<evidence type="ECO:0000313" key="1">
    <source>
        <dbReference type="EMBL" id="KAF0890714.1"/>
    </source>
</evidence>
<protein>
    <submittedName>
        <fullName evidence="1">Uncharacterized protein</fullName>
    </submittedName>
</protein>
<accession>A0A6G1BSP1</accession>
<name>A0A6G1BSP1_9ORYZ</name>
<gene>
    <name evidence="1" type="ORF">E2562_004215</name>
</gene>
<organism evidence="1 2">
    <name type="scientific">Oryza meyeriana var. granulata</name>
    <dbReference type="NCBI Taxonomy" id="110450"/>
    <lineage>
        <taxon>Eukaryota</taxon>
        <taxon>Viridiplantae</taxon>
        <taxon>Streptophyta</taxon>
        <taxon>Embryophyta</taxon>
        <taxon>Tracheophyta</taxon>
        <taxon>Spermatophyta</taxon>
        <taxon>Magnoliopsida</taxon>
        <taxon>Liliopsida</taxon>
        <taxon>Poales</taxon>
        <taxon>Poaceae</taxon>
        <taxon>BOP clade</taxon>
        <taxon>Oryzoideae</taxon>
        <taxon>Oryzeae</taxon>
        <taxon>Oryzinae</taxon>
        <taxon>Oryza</taxon>
        <taxon>Oryza meyeriana</taxon>
    </lineage>
</organism>
<dbReference type="EMBL" id="SPHZ02000011">
    <property type="protein sequence ID" value="KAF0890714.1"/>
    <property type="molecule type" value="Genomic_DNA"/>
</dbReference>
<sequence>MTDEEWRPVQRPVPTRLWPSVPGVTRAWRNRGGQQGTAGCHGPVQHGPQPVADAVLAVTNKAHGQPAAMQGTTFSGGNTTWSAWLQAAGTGVATVGAVLGGA</sequence>